<dbReference type="EMBL" id="KV907510">
    <property type="protein sequence ID" value="OOF91487.1"/>
    <property type="molecule type" value="Genomic_DNA"/>
</dbReference>
<reference evidence="3" key="1">
    <citation type="journal article" date="2017" name="Genome Biol.">
        <title>Comparative genomics reveals high biological diversity and specific adaptations in the industrially and medically important fungal genus Aspergillus.</title>
        <authorList>
            <person name="de Vries R.P."/>
            <person name="Riley R."/>
            <person name="Wiebenga A."/>
            <person name="Aguilar-Osorio G."/>
            <person name="Amillis S."/>
            <person name="Uchima C.A."/>
            <person name="Anderluh G."/>
            <person name="Asadollahi M."/>
            <person name="Askin M."/>
            <person name="Barry K."/>
            <person name="Battaglia E."/>
            <person name="Bayram O."/>
            <person name="Benocci T."/>
            <person name="Braus-Stromeyer S.A."/>
            <person name="Caldana C."/>
            <person name="Canovas D."/>
            <person name="Cerqueira G.C."/>
            <person name="Chen F."/>
            <person name="Chen W."/>
            <person name="Choi C."/>
            <person name="Clum A."/>
            <person name="Dos Santos R.A."/>
            <person name="Damasio A.R."/>
            <person name="Diallinas G."/>
            <person name="Emri T."/>
            <person name="Fekete E."/>
            <person name="Flipphi M."/>
            <person name="Freyberg S."/>
            <person name="Gallo A."/>
            <person name="Gournas C."/>
            <person name="Habgood R."/>
            <person name="Hainaut M."/>
            <person name="Harispe M.L."/>
            <person name="Henrissat B."/>
            <person name="Hilden K.S."/>
            <person name="Hope R."/>
            <person name="Hossain A."/>
            <person name="Karabika E."/>
            <person name="Karaffa L."/>
            <person name="Karanyi Z."/>
            <person name="Krasevec N."/>
            <person name="Kuo A."/>
            <person name="Kusch H."/>
            <person name="LaButti K."/>
            <person name="Lagendijk E.L."/>
            <person name="Lapidus A."/>
            <person name="Levasseur A."/>
            <person name="Lindquist E."/>
            <person name="Lipzen A."/>
            <person name="Logrieco A.F."/>
            <person name="MacCabe A."/>
            <person name="Maekelae M.R."/>
            <person name="Malavazi I."/>
            <person name="Melin P."/>
            <person name="Meyer V."/>
            <person name="Mielnichuk N."/>
            <person name="Miskei M."/>
            <person name="Molnar A.P."/>
            <person name="Mule G."/>
            <person name="Ngan C.Y."/>
            <person name="Orejas M."/>
            <person name="Orosz E."/>
            <person name="Ouedraogo J.P."/>
            <person name="Overkamp K.M."/>
            <person name="Park H.-S."/>
            <person name="Perrone G."/>
            <person name="Piumi F."/>
            <person name="Punt P.J."/>
            <person name="Ram A.F."/>
            <person name="Ramon A."/>
            <person name="Rauscher S."/>
            <person name="Record E."/>
            <person name="Riano-Pachon D.M."/>
            <person name="Robert V."/>
            <person name="Roehrig J."/>
            <person name="Ruller R."/>
            <person name="Salamov A."/>
            <person name="Salih N.S."/>
            <person name="Samson R.A."/>
            <person name="Sandor E."/>
            <person name="Sanguinetti M."/>
            <person name="Schuetze T."/>
            <person name="Sepcic K."/>
            <person name="Shelest E."/>
            <person name="Sherlock G."/>
            <person name="Sophianopoulou V."/>
            <person name="Squina F.M."/>
            <person name="Sun H."/>
            <person name="Susca A."/>
            <person name="Todd R.B."/>
            <person name="Tsang A."/>
            <person name="Unkles S.E."/>
            <person name="van de Wiele N."/>
            <person name="van Rossen-Uffink D."/>
            <person name="Oliveira J.V."/>
            <person name="Vesth T.C."/>
            <person name="Visser J."/>
            <person name="Yu J.-H."/>
            <person name="Zhou M."/>
            <person name="Andersen M.R."/>
            <person name="Archer D.B."/>
            <person name="Baker S.E."/>
            <person name="Benoit I."/>
            <person name="Brakhage A.A."/>
            <person name="Braus G.H."/>
            <person name="Fischer R."/>
            <person name="Frisvad J.C."/>
            <person name="Goldman G.H."/>
            <person name="Houbraken J."/>
            <person name="Oakley B."/>
            <person name="Pocsi I."/>
            <person name="Scazzocchio C."/>
            <person name="Seiboth B."/>
            <person name="vanKuyk P.A."/>
            <person name="Wortman J."/>
            <person name="Dyer P.S."/>
            <person name="Grigoriev I.V."/>
        </authorList>
    </citation>
    <scope>NUCLEOTIDE SEQUENCE [LARGE SCALE GENOMIC DNA]</scope>
    <source>
        <strain evidence="3">ITEM 5010</strain>
    </source>
</reference>
<organism evidence="2 3">
    <name type="scientific">Aspergillus carbonarius (strain ITEM 5010)</name>
    <dbReference type="NCBI Taxonomy" id="602072"/>
    <lineage>
        <taxon>Eukaryota</taxon>
        <taxon>Fungi</taxon>
        <taxon>Dikarya</taxon>
        <taxon>Ascomycota</taxon>
        <taxon>Pezizomycotina</taxon>
        <taxon>Eurotiomycetes</taxon>
        <taxon>Eurotiomycetidae</taxon>
        <taxon>Eurotiales</taxon>
        <taxon>Aspergillaceae</taxon>
        <taxon>Aspergillus</taxon>
        <taxon>Aspergillus subgen. Circumdati</taxon>
    </lineage>
</organism>
<dbReference type="STRING" id="602072.A0A1R3RAK2"/>
<dbReference type="OrthoDB" id="4367626at2759"/>
<dbReference type="PANTHER" id="PTHR11552:SF147">
    <property type="entry name" value="CHOLINE DEHYDROGENASE, MITOCHONDRIAL"/>
    <property type="match status" value="1"/>
</dbReference>
<dbReference type="Proteomes" id="UP000188318">
    <property type="component" value="Unassembled WGS sequence"/>
</dbReference>
<evidence type="ECO:0000313" key="2">
    <source>
        <dbReference type="EMBL" id="OOF91487.1"/>
    </source>
</evidence>
<dbReference type="GO" id="GO:0016491">
    <property type="term" value="F:oxidoreductase activity"/>
    <property type="evidence" value="ECO:0007669"/>
    <property type="project" value="TreeGrafter"/>
</dbReference>
<dbReference type="Gene3D" id="3.30.560.10">
    <property type="entry name" value="Glucose Oxidase, domain 3"/>
    <property type="match status" value="2"/>
</dbReference>
<dbReference type="GO" id="GO:0050660">
    <property type="term" value="F:flavin adenine dinucleotide binding"/>
    <property type="evidence" value="ECO:0007669"/>
    <property type="project" value="InterPro"/>
</dbReference>
<sequence>MVEAGNGNPQDTPEITTPLSTMDLRNSKYDWAYKTTIVKRDDYERVEKPNTRGKTLGGSSSLNYFTRVPGCKPTFTMWNEYGGQEWTWDPLLLYLRKTVTYPDDPGLYPSDLAKIGSGGPIHIPHAELLDEMAPFREAVTQAWLSHSRGLTQNIGRHHDWPHPLRRYHLQGHAVGEFSLRPEQAQHHYPTPGALQTS</sequence>
<dbReference type="AlphaFoldDB" id="A0A1R3RAK2"/>
<dbReference type="SUPFAM" id="SSF51905">
    <property type="entry name" value="FAD/NAD(P)-binding domain"/>
    <property type="match status" value="1"/>
</dbReference>
<dbReference type="PANTHER" id="PTHR11552">
    <property type="entry name" value="GLUCOSE-METHANOL-CHOLINE GMC OXIDOREDUCTASE"/>
    <property type="match status" value="1"/>
</dbReference>
<proteinExistence type="inferred from homology"/>
<evidence type="ECO:0000313" key="3">
    <source>
        <dbReference type="Proteomes" id="UP000188318"/>
    </source>
</evidence>
<comment type="similarity">
    <text evidence="1">Belongs to the GMC oxidoreductase family.</text>
</comment>
<dbReference type="VEuPathDB" id="FungiDB:ASPCADRAFT_509917"/>
<dbReference type="InterPro" id="IPR036188">
    <property type="entry name" value="FAD/NAD-bd_sf"/>
</dbReference>
<keyword evidence="3" id="KW-1185">Reference proteome</keyword>
<gene>
    <name evidence="2" type="ORF">ASPCADRAFT_509917</name>
</gene>
<dbReference type="InterPro" id="IPR012132">
    <property type="entry name" value="GMC_OxRdtase"/>
</dbReference>
<name>A0A1R3RAK2_ASPC5</name>
<protein>
    <submittedName>
        <fullName evidence="2">GMC oxidoreductase</fullName>
    </submittedName>
</protein>
<accession>A0A1R3RAK2</accession>
<evidence type="ECO:0000256" key="1">
    <source>
        <dbReference type="ARBA" id="ARBA00010790"/>
    </source>
</evidence>